<evidence type="ECO:0000256" key="1">
    <source>
        <dbReference type="SAM" id="SignalP"/>
    </source>
</evidence>
<dbReference type="RefSeq" id="WP_200827948.1">
    <property type="nucleotide sequence ID" value="NZ_FNUY01000002.1"/>
</dbReference>
<dbReference type="AlphaFoldDB" id="A0A1H5WB34"/>
<keyword evidence="3" id="KW-1185">Reference proteome</keyword>
<dbReference type="Proteomes" id="UP000236743">
    <property type="component" value="Unassembled WGS sequence"/>
</dbReference>
<protein>
    <submittedName>
        <fullName evidence="2">Uncharacterized protein</fullName>
    </submittedName>
</protein>
<dbReference type="EMBL" id="FNUY01000002">
    <property type="protein sequence ID" value="SEF96779.1"/>
    <property type="molecule type" value="Genomic_DNA"/>
</dbReference>
<accession>A0A1H5WB34</accession>
<evidence type="ECO:0000313" key="2">
    <source>
        <dbReference type="EMBL" id="SEF96779.1"/>
    </source>
</evidence>
<name>A0A1H5WB34_9HYPH</name>
<keyword evidence="1" id="KW-0732">Signal</keyword>
<feature type="chain" id="PRO_5009288104" evidence="1">
    <location>
        <begin position="21"/>
        <end position="94"/>
    </location>
</feature>
<proteinExistence type="predicted"/>
<evidence type="ECO:0000313" key="3">
    <source>
        <dbReference type="Proteomes" id="UP000236743"/>
    </source>
</evidence>
<reference evidence="2 3" key="1">
    <citation type="submission" date="2016-10" db="EMBL/GenBank/DDBJ databases">
        <authorList>
            <person name="de Groot N.N."/>
        </authorList>
    </citation>
    <scope>NUCLEOTIDE SEQUENCE [LARGE SCALE GENOMIC DNA]</scope>
    <source>
        <strain evidence="2 3">DSM 26656</strain>
    </source>
</reference>
<gene>
    <name evidence="2" type="ORF">SAMN04488115_102621</name>
</gene>
<feature type="signal peptide" evidence="1">
    <location>
        <begin position="1"/>
        <end position="20"/>
    </location>
</feature>
<sequence>MKRIIPAIVAALLVSGGAYAQSINIGPGGVGIDTRSPRDRAIERDIRREERARERDRYERTDYRGDRRGRDCRTITTREETRHGVVRRETRVCD</sequence>
<organism evidence="2 3">
    <name type="scientific">Bosea lathyri</name>
    <dbReference type="NCBI Taxonomy" id="1036778"/>
    <lineage>
        <taxon>Bacteria</taxon>
        <taxon>Pseudomonadati</taxon>
        <taxon>Pseudomonadota</taxon>
        <taxon>Alphaproteobacteria</taxon>
        <taxon>Hyphomicrobiales</taxon>
        <taxon>Boseaceae</taxon>
        <taxon>Bosea</taxon>
    </lineage>
</organism>